<gene>
    <name evidence="4" type="ORF">KNW02_01910</name>
</gene>
<keyword evidence="5" id="KW-1185">Reference proteome</keyword>
<evidence type="ECO:0000256" key="2">
    <source>
        <dbReference type="SAM" id="SignalP"/>
    </source>
</evidence>
<proteinExistence type="predicted"/>
<dbReference type="GO" id="GO:0016853">
    <property type="term" value="F:isomerase activity"/>
    <property type="evidence" value="ECO:0007669"/>
    <property type="project" value="UniProtKB-KW"/>
</dbReference>
<evidence type="ECO:0000256" key="1">
    <source>
        <dbReference type="PROSITE-ProRule" id="PRU00278"/>
    </source>
</evidence>
<dbReference type="PANTHER" id="PTHR47637:SF1">
    <property type="entry name" value="CHAPERONE SURA"/>
    <property type="match status" value="1"/>
</dbReference>
<evidence type="ECO:0000313" key="5">
    <source>
        <dbReference type="Proteomes" id="UP001166191"/>
    </source>
</evidence>
<evidence type="ECO:0000313" key="4">
    <source>
        <dbReference type="EMBL" id="MBU3028871.1"/>
    </source>
</evidence>
<name>A0ABS6AF78_9RHOB</name>
<feature type="chain" id="PRO_5045167821" evidence="2">
    <location>
        <begin position="25"/>
        <end position="422"/>
    </location>
</feature>
<keyword evidence="2" id="KW-0732">Signal</keyword>
<dbReference type="PANTHER" id="PTHR47637">
    <property type="entry name" value="CHAPERONE SURA"/>
    <property type="match status" value="1"/>
</dbReference>
<dbReference type="InterPro" id="IPR000297">
    <property type="entry name" value="PPIase_PpiC"/>
</dbReference>
<comment type="caution">
    <text evidence="4">The sequence shown here is derived from an EMBL/GenBank/DDBJ whole genome shotgun (WGS) entry which is preliminary data.</text>
</comment>
<dbReference type="Proteomes" id="UP001166191">
    <property type="component" value="Unassembled WGS sequence"/>
</dbReference>
<dbReference type="RefSeq" id="WP_216031567.1">
    <property type="nucleotide sequence ID" value="NZ_JAHKNG010000002.1"/>
</dbReference>
<sequence>MRHFLPGFALAAGLFLGAIAPAVAQNPFEPVVYVNDRAVTRYEIAQRARFMQVLGTAGDDATVEQALINDRLRLYAAEQMGIATTEEGMQTGLEEFASRAGMSAAEFTEALGQAGVEPQIFRDYVEAGLVWRAVVRQRLTAQITVSDAEVDQELKRQIETPVISRVLVSELVIPAPPGQEQAAMNRASSIAASVTSEAQFAAAARQYSAAGSAGAGGRLNWVDLENLPPSLRPILLSLSPGQVSQPLTVQGAVILFFLRDEQGTLRPGAREQVLDYMTLRLASAAEAAQIAARTLGCDDLYVEVGPEVAPMITRQTQSQNAIPTLIATQLASMDDGETGVVSYGGAADLVVLCSREPALLAEARQEVATTALPDDGVEAAVPAADALPSRDLVRDELFNRKASLAADAYLAELRANAVIRRP</sequence>
<feature type="signal peptide" evidence="2">
    <location>
        <begin position="1"/>
        <end position="24"/>
    </location>
</feature>
<protein>
    <submittedName>
        <fullName evidence="4">Peptidylprolyl isomerase</fullName>
    </submittedName>
</protein>
<keyword evidence="1" id="KW-0697">Rotamase</keyword>
<dbReference type="EMBL" id="JAHKNG010000002">
    <property type="protein sequence ID" value="MBU3028871.1"/>
    <property type="molecule type" value="Genomic_DNA"/>
</dbReference>
<evidence type="ECO:0000259" key="3">
    <source>
        <dbReference type="PROSITE" id="PS50198"/>
    </source>
</evidence>
<keyword evidence="1 4" id="KW-0413">Isomerase</keyword>
<reference evidence="4" key="1">
    <citation type="submission" date="2021-06" db="EMBL/GenBank/DDBJ databases">
        <title>Paracoccus bacterium XHP0099 sp. nov., isolated from the surface waters of the Yellow Sea.</title>
        <authorList>
            <person name="Xue H."/>
            <person name="Zhang D."/>
        </authorList>
    </citation>
    <scope>NUCLEOTIDE SEQUENCE</scope>
    <source>
        <strain evidence="4">XHP0099</strain>
    </source>
</reference>
<feature type="domain" description="PpiC" evidence="3">
    <location>
        <begin position="163"/>
        <end position="260"/>
    </location>
</feature>
<dbReference type="InterPro" id="IPR050280">
    <property type="entry name" value="OMP_Chaperone_SurA"/>
</dbReference>
<accession>A0ABS6AF78</accession>
<dbReference type="Pfam" id="PF00639">
    <property type="entry name" value="Rotamase"/>
    <property type="match status" value="1"/>
</dbReference>
<organism evidence="4 5">
    <name type="scientific">Paracoccus marinaquae</name>
    <dbReference type="NCBI Taxonomy" id="2841926"/>
    <lineage>
        <taxon>Bacteria</taxon>
        <taxon>Pseudomonadati</taxon>
        <taxon>Pseudomonadota</taxon>
        <taxon>Alphaproteobacteria</taxon>
        <taxon>Rhodobacterales</taxon>
        <taxon>Paracoccaceae</taxon>
        <taxon>Paracoccus</taxon>
    </lineage>
</organism>
<dbReference type="PROSITE" id="PS50198">
    <property type="entry name" value="PPIC_PPIASE_2"/>
    <property type="match status" value="1"/>
</dbReference>